<protein>
    <submittedName>
        <fullName evidence="1">Uncharacterized protein</fullName>
    </submittedName>
</protein>
<dbReference type="EMBL" id="FNKD01000003">
    <property type="protein sequence ID" value="SDQ92750.1"/>
    <property type="molecule type" value="Genomic_DNA"/>
</dbReference>
<name>A0A1H1EVM2_9BACI</name>
<dbReference type="InterPro" id="IPR007612">
    <property type="entry name" value="LOR"/>
</dbReference>
<accession>A0A1H1EVM2</accession>
<dbReference type="RefSeq" id="WP_092493823.1">
    <property type="nucleotide sequence ID" value="NZ_FNKD01000003.1"/>
</dbReference>
<sequence length="172" mass="18691">MGESIYFKDNFFSKGTTEIYNGEQEVVGSLDLKSAFSSSVAILDVDGNIVVTGSSPFFSRGWIVKNQSEQELGKLKQRLALFSKKFVYHSYHHGEYEIKSEAFSKEYDILDQDGNLVAVFKKVSGFFQSPAYELSSNSSLLAKEELIAVVMGVNMIIKGNNSAGASGGAGGS</sequence>
<dbReference type="Proteomes" id="UP000199444">
    <property type="component" value="Unassembled WGS sequence"/>
</dbReference>
<organism evidence="1 2">
    <name type="scientific">Virgibacillus salinus</name>
    <dbReference type="NCBI Taxonomy" id="553311"/>
    <lineage>
        <taxon>Bacteria</taxon>
        <taxon>Bacillati</taxon>
        <taxon>Bacillota</taxon>
        <taxon>Bacilli</taxon>
        <taxon>Bacillales</taxon>
        <taxon>Bacillaceae</taxon>
        <taxon>Virgibacillus</taxon>
    </lineage>
</organism>
<keyword evidence="2" id="KW-1185">Reference proteome</keyword>
<dbReference type="STRING" id="553311.SAMN05216231_3072"/>
<dbReference type="AlphaFoldDB" id="A0A1H1EVM2"/>
<dbReference type="Pfam" id="PF04525">
    <property type="entry name" value="LOR"/>
    <property type="match status" value="1"/>
</dbReference>
<proteinExistence type="predicted"/>
<evidence type="ECO:0000313" key="2">
    <source>
        <dbReference type="Proteomes" id="UP000199444"/>
    </source>
</evidence>
<gene>
    <name evidence="1" type="ORF">SAMN05216231_3072</name>
</gene>
<reference evidence="1 2" key="1">
    <citation type="submission" date="2016-10" db="EMBL/GenBank/DDBJ databases">
        <authorList>
            <person name="de Groot N.N."/>
        </authorList>
    </citation>
    <scope>NUCLEOTIDE SEQUENCE [LARGE SCALE GENOMIC DNA]</scope>
    <source>
        <strain evidence="1 2">CGMCC 1.10449</strain>
    </source>
</reference>
<evidence type="ECO:0000313" key="1">
    <source>
        <dbReference type="EMBL" id="SDQ92750.1"/>
    </source>
</evidence>